<protein>
    <submittedName>
        <fullName evidence="3">Unannotated protein</fullName>
    </submittedName>
</protein>
<evidence type="ECO:0000313" key="3">
    <source>
        <dbReference type="EMBL" id="CAB4564241.1"/>
    </source>
</evidence>
<evidence type="ECO:0000313" key="2">
    <source>
        <dbReference type="EMBL" id="CAB4537403.1"/>
    </source>
</evidence>
<dbReference type="EMBL" id="CAEZTO010000002">
    <property type="protein sequence ID" value="CAB4564241.1"/>
    <property type="molecule type" value="Genomic_DNA"/>
</dbReference>
<dbReference type="AlphaFoldDB" id="A0A6J6DJJ1"/>
<keyword evidence="1" id="KW-1133">Transmembrane helix</keyword>
<keyword evidence="1" id="KW-0472">Membrane</keyword>
<gene>
    <name evidence="2" type="ORF">UFOPK1503_00005</name>
    <name evidence="3" type="ORF">UFOPK1693_00241</name>
</gene>
<keyword evidence="1" id="KW-0812">Transmembrane</keyword>
<accession>A0A6J6DJJ1</accession>
<feature type="transmembrane region" description="Helical" evidence="1">
    <location>
        <begin position="68"/>
        <end position="88"/>
    </location>
</feature>
<proteinExistence type="predicted"/>
<reference evidence="3" key="1">
    <citation type="submission" date="2020-05" db="EMBL/GenBank/DDBJ databases">
        <authorList>
            <person name="Chiriac C."/>
            <person name="Salcher M."/>
            <person name="Ghai R."/>
            <person name="Kavagutti S V."/>
        </authorList>
    </citation>
    <scope>NUCLEOTIDE SEQUENCE</scope>
</reference>
<dbReference type="InterPro" id="IPR021401">
    <property type="entry name" value="DUF3040"/>
</dbReference>
<evidence type="ECO:0000256" key="1">
    <source>
        <dbReference type="SAM" id="Phobius"/>
    </source>
</evidence>
<dbReference type="EMBL" id="CAEZST010000001">
    <property type="protein sequence ID" value="CAB4537403.1"/>
    <property type="molecule type" value="Genomic_DNA"/>
</dbReference>
<dbReference type="Pfam" id="PF11239">
    <property type="entry name" value="DUF3040"/>
    <property type="match status" value="1"/>
</dbReference>
<feature type="transmembrane region" description="Helical" evidence="1">
    <location>
        <begin position="42"/>
        <end position="62"/>
    </location>
</feature>
<name>A0A6J6DJJ1_9ZZZZ</name>
<sequence>MALSEHEQRLLEEMERNLLKEDAGLAGKASQLGSTNKSAGKLVAGVLTMLIGLGLLIFSVIIQFALFGVVAFVVMVMGLVIASTNFHLPEMPKAKNQRSASYFEDRWNQRFNGE</sequence>
<organism evidence="3">
    <name type="scientific">freshwater metagenome</name>
    <dbReference type="NCBI Taxonomy" id="449393"/>
    <lineage>
        <taxon>unclassified sequences</taxon>
        <taxon>metagenomes</taxon>
        <taxon>ecological metagenomes</taxon>
    </lineage>
</organism>